<dbReference type="EMBL" id="BSEH01000022">
    <property type="protein sequence ID" value="GLJ56557.1"/>
    <property type="molecule type" value="Genomic_DNA"/>
</dbReference>
<reference evidence="1" key="1">
    <citation type="submission" date="2022-12" db="EMBL/GenBank/DDBJ databases">
        <title>Chromosome-Level Genome Assembly of Japanese Cedar (Cryptomeriajaponica D. Don).</title>
        <authorList>
            <person name="Fujino T."/>
            <person name="Yamaguchi K."/>
            <person name="Yokoyama T."/>
            <person name="Hamanaka T."/>
            <person name="Harazono Y."/>
            <person name="Kamada H."/>
            <person name="Kobayashi W."/>
            <person name="Ujino-Ihara T."/>
            <person name="Uchiyama K."/>
            <person name="Matsumoto A."/>
            <person name="Izuno A."/>
            <person name="Tsumura Y."/>
            <person name="Toyoda A."/>
            <person name="Shigenobu S."/>
            <person name="Moriguchi Y."/>
            <person name="Ueno S."/>
            <person name="Kasahara M."/>
        </authorList>
    </citation>
    <scope>NUCLEOTIDE SEQUENCE</scope>
</reference>
<proteinExistence type="predicted"/>
<keyword evidence="2" id="KW-1185">Reference proteome</keyword>
<protein>
    <submittedName>
        <fullName evidence="1">Uncharacterized protein</fullName>
    </submittedName>
</protein>
<dbReference type="AlphaFoldDB" id="A0AAD3RMH6"/>
<comment type="caution">
    <text evidence="1">The sequence shown here is derived from an EMBL/GenBank/DDBJ whole genome shotgun (WGS) entry which is preliminary data.</text>
</comment>
<sequence length="123" mass="13716">MSDRLNNYRRWGPINSMAFLPEDPNNQSILPFSLNDSSCMGPTILWAIILPPLPSSLLCYLLPITDNPNLRFGNIITPGNQLECRLSPPPLPWAKPAPSEIVPGNFRGQLFSYYSKGFGPELD</sequence>
<evidence type="ECO:0000313" key="2">
    <source>
        <dbReference type="Proteomes" id="UP001234787"/>
    </source>
</evidence>
<organism evidence="1 2">
    <name type="scientific">Cryptomeria japonica</name>
    <name type="common">Japanese cedar</name>
    <name type="synonym">Cupressus japonica</name>
    <dbReference type="NCBI Taxonomy" id="3369"/>
    <lineage>
        <taxon>Eukaryota</taxon>
        <taxon>Viridiplantae</taxon>
        <taxon>Streptophyta</taxon>
        <taxon>Embryophyta</taxon>
        <taxon>Tracheophyta</taxon>
        <taxon>Spermatophyta</taxon>
        <taxon>Pinopsida</taxon>
        <taxon>Pinidae</taxon>
        <taxon>Conifers II</taxon>
        <taxon>Cupressales</taxon>
        <taxon>Cupressaceae</taxon>
        <taxon>Cryptomeria</taxon>
    </lineage>
</organism>
<name>A0AAD3RMH6_CRYJA</name>
<accession>A0AAD3RMH6</accession>
<gene>
    <name evidence="1" type="ORF">SUGI_1227970</name>
</gene>
<evidence type="ECO:0000313" key="1">
    <source>
        <dbReference type="EMBL" id="GLJ56557.1"/>
    </source>
</evidence>
<dbReference type="Proteomes" id="UP001234787">
    <property type="component" value="Unassembled WGS sequence"/>
</dbReference>